<dbReference type="PANTHER" id="PTHR48090:SF1">
    <property type="entry name" value="PROPHAGE BACTOPRENOL GLUCOSYL TRANSFERASE HOMOLOG"/>
    <property type="match status" value="1"/>
</dbReference>
<evidence type="ECO:0000313" key="10">
    <source>
        <dbReference type="Proteomes" id="UP000809431"/>
    </source>
</evidence>
<dbReference type="PANTHER" id="PTHR48090">
    <property type="entry name" value="UNDECAPRENYL-PHOSPHATE 4-DEOXY-4-FORMAMIDO-L-ARABINOSE TRANSFERASE-RELATED"/>
    <property type="match status" value="1"/>
</dbReference>
<organism evidence="9 10">
    <name type="scientific">Jeongeupia naejangsanensis</name>
    <dbReference type="NCBI Taxonomy" id="613195"/>
    <lineage>
        <taxon>Bacteria</taxon>
        <taxon>Pseudomonadati</taxon>
        <taxon>Pseudomonadota</taxon>
        <taxon>Betaproteobacteria</taxon>
        <taxon>Neisseriales</taxon>
        <taxon>Chitinibacteraceae</taxon>
        <taxon>Jeongeupia</taxon>
    </lineage>
</organism>
<evidence type="ECO:0000256" key="1">
    <source>
        <dbReference type="ARBA" id="ARBA00004141"/>
    </source>
</evidence>
<evidence type="ECO:0000313" key="9">
    <source>
        <dbReference type="EMBL" id="MBM3117495.1"/>
    </source>
</evidence>
<feature type="domain" description="Glycosyltransferase 2-like" evidence="8">
    <location>
        <begin position="9"/>
        <end position="174"/>
    </location>
</feature>
<evidence type="ECO:0000256" key="2">
    <source>
        <dbReference type="ARBA" id="ARBA00022676"/>
    </source>
</evidence>
<evidence type="ECO:0000256" key="6">
    <source>
        <dbReference type="ARBA" id="ARBA00023136"/>
    </source>
</evidence>
<dbReference type="SUPFAM" id="SSF53448">
    <property type="entry name" value="Nucleotide-diphospho-sugar transferases"/>
    <property type="match status" value="1"/>
</dbReference>
<feature type="transmembrane region" description="Helical" evidence="7">
    <location>
        <begin position="268"/>
        <end position="293"/>
    </location>
</feature>
<dbReference type="CDD" id="cd04187">
    <property type="entry name" value="DPM1_like_bac"/>
    <property type="match status" value="1"/>
</dbReference>
<dbReference type="Gene3D" id="3.90.550.10">
    <property type="entry name" value="Spore Coat Polysaccharide Biosynthesis Protein SpsA, Chain A"/>
    <property type="match status" value="1"/>
</dbReference>
<dbReference type="RefSeq" id="WP_203539710.1">
    <property type="nucleotide sequence ID" value="NZ_JAESND010000010.1"/>
</dbReference>
<keyword evidence="4 7" id="KW-0812">Transmembrane</keyword>
<gene>
    <name evidence="9" type="ORF">JMJ54_16790</name>
</gene>
<reference evidence="9 10" key="1">
    <citation type="submission" date="2021-01" db="EMBL/GenBank/DDBJ databases">
        <title>Draft Genome Sequence and Polyhydroxyalkanoate Biosynthetic Potential of Jeongeupia naejangsanensis Type Strain DSM 24253.</title>
        <authorList>
            <person name="Turrini P."/>
            <person name="Artuso I."/>
            <person name="Lugli G.A."/>
            <person name="Frangipani E."/>
            <person name="Ventura M."/>
            <person name="Visca P."/>
        </authorList>
    </citation>
    <scope>NUCLEOTIDE SEQUENCE [LARGE SCALE GENOMIC DNA]</scope>
    <source>
        <strain evidence="9 10">DSM 24253</strain>
    </source>
</reference>
<sequence>MNTDLPLLSVVVPAYNEEAVLEQFHARMSALFDSLPRYRCEMVFVNDGSRDRTQAIIDRLCDTDPRVAGIDLSRNFGKEIAMTAGMDHACGDAVVIIDADLQDPPELIRDMLREWESGYDVVYARRTVRDGESWVKKATAAAFYRTMNRMSGRVHIPRDTGDFRLMSRRAVDALLQLREQHRFMKGLFAWVGFKTKAIEYRRDPRAAGVSKFNYWKLWNFALEGITAFSIGPLKVATYLGLTTALFAFAYGSWIIAKTLIWGDRVHGYPTIMVTILFLGGVQLFFTGVLGEYLGRIFNETKQRPLYFTQSLRPSRVDEVPVRAADSPLRQLPYGERGSLIEGR</sequence>
<dbReference type="InterPro" id="IPR050256">
    <property type="entry name" value="Glycosyltransferase_2"/>
</dbReference>
<keyword evidence="3" id="KW-0808">Transferase</keyword>
<comment type="caution">
    <text evidence="9">The sequence shown here is derived from an EMBL/GenBank/DDBJ whole genome shotgun (WGS) entry which is preliminary data.</text>
</comment>
<dbReference type="InterPro" id="IPR029044">
    <property type="entry name" value="Nucleotide-diphossugar_trans"/>
</dbReference>
<accession>A0ABS2BPD5</accession>
<keyword evidence="10" id="KW-1185">Reference proteome</keyword>
<keyword evidence="2" id="KW-0328">Glycosyltransferase</keyword>
<dbReference type="EMBL" id="JAESND010000010">
    <property type="protein sequence ID" value="MBM3117495.1"/>
    <property type="molecule type" value="Genomic_DNA"/>
</dbReference>
<keyword evidence="6 7" id="KW-0472">Membrane</keyword>
<dbReference type="Pfam" id="PF00535">
    <property type="entry name" value="Glycos_transf_2"/>
    <property type="match status" value="1"/>
</dbReference>
<comment type="subcellular location">
    <subcellularLocation>
        <location evidence="1">Membrane</location>
        <topology evidence="1">Multi-pass membrane protein</topology>
    </subcellularLocation>
</comment>
<evidence type="ECO:0000256" key="3">
    <source>
        <dbReference type="ARBA" id="ARBA00022679"/>
    </source>
</evidence>
<evidence type="ECO:0000259" key="8">
    <source>
        <dbReference type="Pfam" id="PF00535"/>
    </source>
</evidence>
<keyword evidence="5 7" id="KW-1133">Transmembrane helix</keyword>
<feature type="transmembrane region" description="Helical" evidence="7">
    <location>
        <begin position="235"/>
        <end position="256"/>
    </location>
</feature>
<protein>
    <submittedName>
        <fullName evidence="9">Glycosyltransferase family 2 protein</fullName>
    </submittedName>
</protein>
<name>A0ABS2BPD5_9NEIS</name>
<dbReference type="Proteomes" id="UP000809431">
    <property type="component" value="Unassembled WGS sequence"/>
</dbReference>
<proteinExistence type="predicted"/>
<evidence type="ECO:0000256" key="4">
    <source>
        <dbReference type="ARBA" id="ARBA00022692"/>
    </source>
</evidence>
<evidence type="ECO:0000256" key="5">
    <source>
        <dbReference type="ARBA" id="ARBA00022989"/>
    </source>
</evidence>
<evidence type="ECO:0000256" key="7">
    <source>
        <dbReference type="SAM" id="Phobius"/>
    </source>
</evidence>
<dbReference type="InterPro" id="IPR001173">
    <property type="entry name" value="Glyco_trans_2-like"/>
</dbReference>